<dbReference type="EMBL" id="LCKF01000022">
    <property type="protein sequence ID" value="KKT90924.1"/>
    <property type="molecule type" value="Genomic_DNA"/>
</dbReference>
<evidence type="ECO:0000313" key="2">
    <source>
        <dbReference type="Proteomes" id="UP000033966"/>
    </source>
</evidence>
<sequence length="114" mass="13388">MKIFIVVENFPKEQTRILSLMEKEIKEKIAKFELAKILEITEKEISVVFHIKSLGIYDEPPDMFFTVFSQIGEESMQEINFIKDIGKKLFSITKKYFKSTDIYVIHSPSCIINF</sequence>
<organism evidence="1 2">
    <name type="scientific">Candidatus Jorgensenbacteria bacterium GW2011_GWA2_45_13</name>
    <dbReference type="NCBI Taxonomy" id="1618662"/>
    <lineage>
        <taxon>Bacteria</taxon>
        <taxon>Candidatus Joergenseniibacteriota</taxon>
    </lineage>
</organism>
<name>A0A0G1P3F4_9BACT</name>
<dbReference type="Proteomes" id="UP000033966">
    <property type="component" value="Unassembled WGS sequence"/>
</dbReference>
<protein>
    <submittedName>
        <fullName evidence="1">Uncharacterized protein</fullName>
    </submittedName>
</protein>
<evidence type="ECO:0000313" key="1">
    <source>
        <dbReference type="EMBL" id="KKT90924.1"/>
    </source>
</evidence>
<proteinExistence type="predicted"/>
<accession>A0A0G1P3F4</accession>
<dbReference type="AlphaFoldDB" id="A0A0G1P3F4"/>
<reference evidence="1 2" key="1">
    <citation type="journal article" date="2015" name="Nature">
        <title>rRNA introns, odd ribosomes, and small enigmatic genomes across a large radiation of phyla.</title>
        <authorList>
            <person name="Brown C.T."/>
            <person name="Hug L.A."/>
            <person name="Thomas B.C."/>
            <person name="Sharon I."/>
            <person name="Castelle C.J."/>
            <person name="Singh A."/>
            <person name="Wilkins M.J."/>
            <person name="Williams K.H."/>
            <person name="Banfield J.F."/>
        </authorList>
    </citation>
    <scope>NUCLEOTIDE SEQUENCE [LARGE SCALE GENOMIC DNA]</scope>
</reference>
<gene>
    <name evidence="1" type="ORF">UW92_C0022G0005</name>
</gene>
<comment type="caution">
    <text evidence="1">The sequence shown here is derived from an EMBL/GenBank/DDBJ whole genome shotgun (WGS) entry which is preliminary data.</text>
</comment>